<dbReference type="Gene3D" id="1.10.10.10">
    <property type="entry name" value="Winged helix-like DNA-binding domain superfamily/Winged helix DNA-binding domain"/>
    <property type="match status" value="1"/>
</dbReference>
<feature type="DNA-binding region" description="OmpR/PhoB-type" evidence="5">
    <location>
        <begin position="1"/>
        <end position="104"/>
    </location>
</feature>
<name>A0ABV6MM20_9PSEU</name>
<evidence type="ECO:0000313" key="7">
    <source>
        <dbReference type="EMBL" id="MFC0541152.1"/>
    </source>
</evidence>
<comment type="caution">
    <text evidence="7">The sequence shown here is derived from an EMBL/GenBank/DDBJ whole genome shotgun (WGS) entry which is preliminary data.</text>
</comment>
<feature type="domain" description="OmpR/PhoB-type" evidence="6">
    <location>
        <begin position="1"/>
        <end position="104"/>
    </location>
</feature>
<evidence type="ECO:0000256" key="5">
    <source>
        <dbReference type="PROSITE-ProRule" id="PRU01091"/>
    </source>
</evidence>
<dbReference type="InterPro" id="IPR016032">
    <property type="entry name" value="Sig_transdc_resp-reg_C-effctor"/>
</dbReference>
<dbReference type="InterPro" id="IPR041664">
    <property type="entry name" value="AAA_16"/>
</dbReference>
<evidence type="ECO:0000313" key="8">
    <source>
        <dbReference type="Proteomes" id="UP001589810"/>
    </source>
</evidence>
<dbReference type="SUPFAM" id="SSF52540">
    <property type="entry name" value="P-loop containing nucleoside triphosphate hydrolases"/>
    <property type="match status" value="1"/>
</dbReference>
<keyword evidence="2" id="KW-0805">Transcription regulation</keyword>
<comment type="similarity">
    <text evidence="1">Belongs to the AfsR/DnrI/RedD regulatory family.</text>
</comment>
<dbReference type="InterPro" id="IPR027417">
    <property type="entry name" value="P-loop_NTPase"/>
</dbReference>
<dbReference type="SUPFAM" id="SSF48452">
    <property type="entry name" value="TPR-like"/>
    <property type="match status" value="1"/>
</dbReference>
<evidence type="ECO:0000256" key="1">
    <source>
        <dbReference type="ARBA" id="ARBA00005820"/>
    </source>
</evidence>
<keyword evidence="4" id="KW-0804">Transcription</keyword>
<dbReference type="Gene3D" id="1.25.40.10">
    <property type="entry name" value="Tetratricopeptide repeat domain"/>
    <property type="match status" value="2"/>
</dbReference>
<dbReference type="PANTHER" id="PTHR35807:SF1">
    <property type="entry name" value="TRANSCRIPTIONAL REGULATOR REDD"/>
    <property type="match status" value="1"/>
</dbReference>
<dbReference type="InterPro" id="IPR011990">
    <property type="entry name" value="TPR-like_helical_dom_sf"/>
</dbReference>
<dbReference type="InterPro" id="IPR036388">
    <property type="entry name" value="WH-like_DNA-bd_sf"/>
</dbReference>
<evidence type="ECO:0000259" key="6">
    <source>
        <dbReference type="PROSITE" id="PS51755"/>
    </source>
</evidence>
<keyword evidence="3 5" id="KW-0238">DNA-binding</keyword>
<protein>
    <submittedName>
        <fullName evidence="7">BTAD domain-containing putative transcriptional regulator</fullName>
    </submittedName>
</protein>
<dbReference type="EMBL" id="JBHLUD010000001">
    <property type="protein sequence ID" value="MFC0541152.1"/>
    <property type="molecule type" value="Genomic_DNA"/>
</dbReference>
<reference evidence="7 8" key="1">
    <citation type="submission" date="2024-09" db="EMBL/GenBank/DDBJ databases">
        <authorList>
            <person name="Sun Q."/>
            <person name="Mori K."/>
        </authorList>
    </citation>
    <scope>NUCLEOTIDE SEQUENCE [LARGE SCALE GENOMIC DNA]</scope>
    <source>
        <strain evidence="7 8">TBRC 1432</strain>
    </source>
</reference>
<dbReference type="PROSITE" id="PS51755">
    <property type="entry name" value="OMPR_PHOB"/>
    <property type="match status" value="1"/>
</dbReference>
<dbReference type="SMART" id="SM01043">
    <property type="entry name" value="BTAD"/>
    <property type="match status" value="1"/>
</dbReference>
<dbReference type="InterPro" id="IPR005158">
    <property type="entry name" value="BTAD"/>
</dbReference>
<dbReference type="SUPFAM" id="SSF46894">
    <property type="entry name" value="C-terminal effector domain of the bipartite response regulators"/>
    <property type="match status" value="1"/>
</dbReference>
<accession>A0ABV6MM20</accession>
<organism evidence="7 8">
    <name type="scientific">Kutzneria chonburiensis</name>
    <dbReference type="NCBI Taxonomy" id="1483604"/>
    <lineage>
        <taxon>Bacteria</taxon>
        <taxon>Bacillati</taxon>
        <taxon>Actinomycetota</taxon>
        <taxon>Actinomycetes</taxon>
        <taxon>Pseudonocardiales</taxon>
        <taxon>Pseudonocardiaceae</taxon>
        <taxon>Kutzneria</taxon>
    </lineage>
</organism>
<dbReference type="Pfam" id="PF13191">
    <property type="entry name" value="AAA_16"/>
    <property type="match status" value="1"/>
</dbReference>
<proteinExistence type="inferred from homology"/>
<evidence type="ECO:0000256" key="2">
    <source>
        <dbReference type="ARBA" id="ARBA00023015"/>
    </source>
</evidence>
<dbReference type="CDD" id="cd00383">
    <property type="entry name" value="trans_reg_C"/>
    <property type="match status" value="1"/>
</dbReference>
<dbReference type="InterPro" id="IPR001867">
    <property type="entry name" value="OmpR/PhoB-type_DNA-bd"/>
</dbReference>
<dbReference type="SMART" id="SM00862">
    <property type="entry name" value="Trans_reg_C"/>
    <property type="match status" value="1"/>
</dbReference>
<dbReference type="Pfam" id="PF03704">
    <property type="entry name" value="BTAD"/>
    <property type="match status" value="1"/>
</dbReference>
<dbReference type="Pfam" id="PF00486">
    <property type="entry name" value="Trans_reg_C"/>
    <property type="match status" value="1"/>
</dbReference>
<dbReference type="Proteomes" id="UP001589810">
    <property type="component" value="Unassembled WGS sequence"/>
</dbReference>
<gene>
    <name evidence="7" type="ORF">ACFFH7_06640</name>
</gene>
<dbReference type="InterPro" id="IPR051677">
    <property type="entry name" value="AfsR-DnrI-RedD_regulator"/>
</dbReference>
<keyword evidence="8" id="KW-1185">Reference proteome</keyword>
<dbReference type="PANTHER" id="PTHR35807">
    <property type="entry name" value="TRANSCRIPTIONAL REGULATOR REDD-RELATED"/>
    <property type="match status" value="1"/>
</dbReference>
<dbReference type="RefSeq" id="WP_273939987.1">
    <property type="nucleotide sequence ID" value="NZ_CP097263.1"/>
</dbReference>
<sequence>MAERAREPRVELLGPVLVRVDGDERKLGAPRQRALFAVLASRPDKVVSREDLITAIWGQDAPASADGSIYTYVSGLRRALEPDRGNRAVSSVLLSEGPGYRLRIPADDIDLHEFDALRRKAEQARADGDQVAAVSAADGALALWHGEPLSGLPGPWAASLRDRLLTDRLDLLEIRAVGGLAAGQHAELVAELTALVRENPLHEGLRGLLMIALYRVGRQADAVDQFRAVAQVLMAELGTLPGPRLAEIQQQILTNDPALAAPAVSTPVKEQRRPAWWAARPRPRARTFVARAAELSVLRQAVRRVSDGLGGVLLVEGEPGIGKSELLTTGLADCEDQGVQLVWGAGDELASRFPLRLMLDCLGIDADSPDPARARVAEMMRLAQSNRDPLGGGDPTLAVVNELVAIVREMCADGPLTLVADDIQWADEASLLVFSRLAMETATLPLLLVGALRPVPRTAVLDGVRDIVAKRGGAVVQLAPLAGGEVAELLRGIVGGTPGAGLLGLADRAAGNPLYVGELADALLRDRHVEVSSGQAEVCAGEDVSVPTSLSSALTHRLGFLSTATTEVLRRAALLGTEFVMADLSVLMDRPAASLLPALDEAAAAKVLLANGNRYTFRHALIRQALYDATSPTVRTVLHRQAAERLDRAGASMETVARQLVASPVAVDSWVIDWMLQHGERIAHRAPDIGLDLLRRVVAVCEPDDPRHVDLTAVLARVLYWRGELPEDEVRSVLALTRDPDLSGEMQWIRAVIYYRRGQEDNSVAALREASDAPEISPTWQARCQALLAVREGMGLLEFDRAEVTAAEAIDRGEKAGDNFAVAFALQALWLFESIDRDHAAALRYVDEALAVVAEDAGLAHLHLSLLDNRVFSLQNLDRLDEADQALLAVRSLVHRYQLPGGLPMSTAVNHYWAGRWSDGLLELSIITRSGPELAFLGLRESSPMLLLSHGVAALIAALRDDGDEVAAHLAAADELPMLTTADRENCDFLLMAEAQAAERDGRFDEALIALAPVLDPRYAPMMLRHQWLPDVVRLALQADSPDLVTQALSICAGEAAREVVPTRAAAALLRCRGLADRDPASVAQAVAHYRTVGRPVELAQTLEDLAVVLAATGRRAEGEAALTEALRRYELLGAAWPARRAAARFGRPEPGKSAEREVG</sequence>
<evidence type="ECO:0000256" key="3">
    <source>
        <dbReference type="ARBA" id="ARBA00023125"/>
    </source>
</evidence>
<dbReference type="CDD" id="cd15831">
    <property type="entry name" value="BTAD"/>
    <property type="match status" value="1"/>
</dbReference>
<evidence type="ECO:0000256" key="4">
    <source>
        <dbReference type="ARBA" id="ARBA00023163"/>
    </source>
</evidence>